<proteinExistence type="predicted"/>
<accession>F0SIP2</accession>
<evidence type="ECO:0000313" key="2">
    <source>
        <dbReference type="Proteomes" id="UP000006860"/>
    </source>
</evidence>
<reference evidence="2" key="1">
    <citation type="submission" date="2011-02" db="EMBL/GenBank/DDBJ databases">
        <title>The complete genome of Planctomyces brasiliensis DSM 5305.</title>
        <authorList>
            <person name="Lucas S."/>
            <person name="Copeland A."/>
            <person name="Lapidus A."/>
            <person name="Bruce D."/>
            <person name="Goodwin L."/>
            <person name="Pitluck S."/>
            <person name="Kyrpides N."/>
            <person name="Mavromatis K."/>
            <person name="Pagani I."/>
            <person name="Ivanova N."/>
            <person name="Ovchinnikova G."/>
            <person name="Lu M."/>
            <person name="Detter J.C."/>
            <person name="Han C."/>
            <person name="Land M."/>
            <person name="Hauser L."/>
            <person name="Markowitz V."/>
            <person name="Cheng J.-F."/>
            <person name="Hugenholtz P."/>
            <person name="Woyke T."/>
            <person name="Wu D."/>
            <person name="Tindall B."/>
            <person name="Pomrenke H.G."/>
            <person name="Brambilla E."/>
            <person name="Klenk H.-P."/>
            <person name="Eisen J.A."/>
        </authorList>
    </citation>
    <scope>NUCLEOTIDE SEQUENCE [LARGE SCALE GENOMIC DNA]</scope>
    <source>
        <strain evidence="2">ATCC 49424 / DSM 5305 / JCM 21570 / NBRC 103401 / IFAM 1448</strain>
    </source>
</reference>
<dbReference type="AlphaFoldDB" id="F0SIP2"/>
<keyword evidence="2" id="KW-1185">Reference proteome</keyword>
<protein>
    <submittedName>
        <fullName evidence="1">Uncharacterized protein</fullName>
    </submittedName>
</protein>
<gene>
    <name evidence="1" type="ordered locus">Plabr_3119</name>
</gene>
<dbReference type="KEGG" id="pbs:Plabr_3119"/>
<dbReference type="HOGENOM" id="CLU_3103420_0_0_0"/>
<name>F0SIP2_RUBBR</name>
<organism evidence="1 2">
    <name type="scientific">Rubinisphaera brasiliensis (strain ATCC 49424 / DSM 5305 / JCM 21570 / IAM 15109 / NBRC 103401 / IFAM 1448)</name>
    <name type="common">Planctomyces brasiliensis</name>
    <dbReference type="NCBI Taxonomy" id="756272"/>
    <lineage>
        <taxon>Bacteria</taxon>
        <taxon>Pseudomonadati</taxon>
        <taxon>Planctomycetota</taxon>
        <taxon>Planctomycetia</taxon>
        <taxon>Planctomycetales</taxon>
        <taxon>Planctomycetaceae</taxon>
        <taxon>Rubinisphaera</taxon>
    </lineage>
</organism>
<dbReference type="Proteomes" id="UP000006860">
    <property type="component" value="Chromosome"/>
</dbReference>
<evidence type="ECO:0000313" key="1">
    <source>
        <dbReference type="EMBL" id="ADY60716.1"/>
    </source>
</evidence>
<dbReference type="STRING" id="756272.Plabr_3119"/>
<sequence length="51" mass="5703">MGPDLWPYFVERVFFDPAAYVESILHHAWGLGAPIPKRYGSSAFPFAGSVF</sequence>
<dbReference type="EMBL" id="CP002546">
    <property type="protein sequence ID" value="ADY60716.1"/>
    <property type="molecule type" value="Genomic_DNA"/>
</dbReference>